<feature type="domain" description="Pyridine nucleotide-disulphide oxidoreductase dimerisation" evidence="14">
    <location>
        <begin position="344"/>
        <end position="451"/>
    </location>
</feature>
<keyword evidence="13" id="KW-0676">Redox-active center</keyword>
<evidence type="ECO:0000256" key="2">
    <source>
        <dbReference type="ARBA" id="ARBA00007532"/>
    </source>
</evidence>
<evidence type="ECO:0000256" key="5">
    <source>
        <dbReference type="ARBA" id="ARBA00022630"/>
    </source>
</evidence>
<reference evidence="16 17" key="1">
    <citation type="submission" date="2009-01" db="EMBL/GenBank/DDBJ databases">
        <authorList>
            <person name="Fulton L."/>
            <person name="Clifton S."/>
            <person name="Fulton B."/>
            <person name="Xu J."/>
            <person name="Minx P."/>
            <person name="Pepin K.H."/>
            <person name="Johnson M."/>
            <person name="Bhonagiri V."/>
            <person name="Nash W.E."/>
            <person name="Mardis E.R."/>
            <person name="Wilson R.K."/>
        </authorList>
    </citation>
    <scope>NUCLEOTIDE SEQUENCE [LARGE SCALE GENOMIC DNA]</scope>
    <source>
        <strain evidence="17">DSM 10507 / JCM 14656 / S5a33</strain>
    </source>
</reference>
<dbReference type="GO" id="GO:0006103">
    <property type="term" value="P:2-oxoglutarate metabolic process"/>
    <property type="evidence" value="ECO:0007669"/>
    <property type="project" value="TreeGrafter"/>
</dbReference>
<dbReference type="Gene3D" id="3.30.390.30">
    <property type="match status" value="1"/>
</dbReference>
<dbReference type="eggNOG" id="COG1249">
    <property type="taxonomic scope" value="Bacteria"/>
</dbReference>
<dbReference type="GeneID" id="86821860"/>
<feature type="binding site" evidence="11">
    <location>
        <position position="205"/>
    </location>
    <ligand>
        <name>NAD(+)</name>
        <dbReference type="ChEBI" id="CHEBI:57540"/>
    </ligand>
</feature>
<sequence>MEKEEIKTQIAVLGGGPAGYIAAIRARQLGAKVILVEREKLGGVCMNAGCIPTKALLESAKMTQHIKKAREFGIEASLDTIDWGTAVERKNRIVKNLNIGLESLLQKNGISVLKGKGIVTALHEIQVETKEGNIQVTCEKMILASGSRPFIPEIPGIHLKGVITSTEALNLSQIPESMAILGAGVIGVEFATCFAALGTKVTLLEKQKEFLPETGEEAPKEILKHLKRLGIGFRFQSQIIKIEKGDQGLSITYDTGEKKEQLSCEVILVAAGRRLNLEDFTQLSLKTKNHAVCVDEFMQTSEKDVYAAGDITGGPLLAHFAYAQGRVAAENALGKKSTLDPMTVSSCIYTIPEFARVGLTEEEALAKGVPIKKGYFSFRQNGRALTLGKREGYVKILLNEKEEVIGGEILGTDASEMITEISMAVAAKIKAEFLADMIYPHPTLNEAVWEAYRDAIGSSIHKG</sequence>
<name>C0CIG7_BLAHS</name>
<evidence type="ECO:0000259" key="14">
    <source>
        <dbReference type="Pfam" id="PF02852"/>
    </source>
</evidence>
<dbReference type="Gene3D" id="3.50.50.60">
    <property type="entry name" value="FAD/NAD(P)-binding domain"/>
    <property type="match status" value="2"/>
</dbReference>
<dbReference type="EMBL" id="ACBZ01000023">
    <property type="protein sequence ID" value="EEG50465.1"/>
    <property type="molecule type" value="Genomic_DNA"/>
</dbReference>
<keyword evidence="7 13" id="KW-0560">Oxidoreductase</keyword>
<dbReference type="InterPro" id="IPR023753">
    <property type="entry name" value="FAD/NAD-binding_dom"/>
</dbReference>
<evidence type="ECO:0000256" key="3">
    <source>
        <dbReference type="ARBA" id="ARBA00012608"/>
    </source>
</evidence>
<dbReference type="PRINTS" id="PR00411">
    <property type="entry name" value="PNDRDTASEI"/>
</dbReference>
<dbReference type="Pfam" id="PF02852">
    <property type="entry name" value="Pyr_redox_dim"/>
    <property type="match status" value="1"/>
</dbReference>
<proteinExistence type="inferred from homology"/>
<dbReference type="InterPro" id="IPR050151">
    <property type="entry name" value="Class-I_Pyr_Nuc-Dis_Oxidored"/>
</dbReference>
<evidence type="ECO:0000256" key="7">
    <source>
        <dbReference type="ARBA" id="ARBA00023002"/>
    </source>
</evidence>
<evidence type="ECO:0000313" key="16">
    <source>
        <dbReference type="EMBL" id="EEG50465.1"/>
    </source>
</evidence>
<dbReference type="SUPFAM" id="SSF55424">
    <property type="entry name" value="FAD/NAD-linked reductases, dimerisation (C-terminal) domain"/>
    <property type="match status" value="1"/>
</dbReference>
<dbReference type="GO" id="GO:0005737">
    <property type="term" value="C:cytoplasm"/>
    <property type="evidence" value="ECO:0007669"/>
    <property type="project" value="UniProtKB-SubCell"/>
</dbReference>
<accession>C0CIG7</accession>
<dbReference type="GO" id="GO:0050660">
    <property type="term" value="F:flavin adenine dinucleotide binding"/>
    <property type="evidence" value="ECO:0007669"/>
    <property type="project" value="InterPro"/>
</dbReference>
<feature type="binding site" evidence="11">
    <location>
        <begin position="182"/>
        <end position="189"/>
    </location>
    <ligand>
        <name>NAD(+)</name>
        <dbReference type="ChEBI" id="CHEBI:57540"/>
    </ligand>
</feature>
<feature type="active site" description="Proton acceptor" evidence="10">
    <location>
        <position position="441"/>
    </location>
</feature>
<comment type="similarity">
    <text evidence="2 13">Belongs to the class-I pyridine nucleotide-disulfide oxidoreductase family.</text>
</comment>
<evidence type="ECO:0000256" key="10">
    <source>
        <dbReference type="PIRSR" id="PIRSR000350-2"/>
    </source>
</evidence>
<feature type="disulfide bond" description="Redox-active" evidence="12">
    <location>
        <begin position="45"/>
        <end position="50"/>
    </location>
</feature>
<evidence type="ECO:0000313" key="17">
    <source>
        <dbReference type="Proteomes" id="UP000003100"/>
    </source>
</evidence>
<dbReference type="InterPro" id="IPR001100">
    <property type="entry name" value="Pyr_nuc-diS_OxRdtase"/>
</dbReference>
<comment type="cofactor">
    <cofactor evidence="11 13">
        <name>FAD</name>
        <dbReference type="ChEBI" id="CHEBI:57692"/>
    </cofactor>
    <text evidence="11 13">Binds 1 FAD per subunit.</text>
</comment>
<evidence type="ECO:0000256" key="12">
    <source>
        <dbReference type="PIRSR" id="PIRSR000350-4"/>
    </source>
</evidence>
<dbReference type="EC" id="1.8.1.4" evidence="3 13"/>
<feature type="domain" description="FAD/NAD(P)-binding" evidence="15">
    <location>
        <begin position="9"/>
        <end position="325"/>
    </location>
</feature>
<keyword evidence="5 13" id="KW-0285">Flavoprotein</keyword>
<dbReference type="NCBIfam" id="TIGR01350">
    <property type="entry name" value="lipoamide_DH"/>
    <property type="match status" value="1"/>
</dbReference>
<dbReference type="InterPro" id="IPR004099">
    <property type="entry name" value="Pyr_nucl-diS_OxRdtase_dimer"/>
</dbReference>
<dbReference type="InterPro" id="IPR036188">
    <property type="entry name" value="FAD/NAD-bd_sf"/>
</dbReference>
<reference evidence="16 17" key="2">
    <citation type="submission" date="2009-02" db="EMBL/GenBank/DDBJ databases">
        <title>Draft genome sequence of Blautia hydrogenotrophica DSM 10507 (Ruminococcus hydrogenotrophicus DSM 10507).</title>
        <authorList>
            <person name="Sudarsanam P."/>
            <person name="Ley R."/>
            <person name="Guruge J."/>
            <person name="Turnbaugh P.J."/>
            <person name="Mahowald M."/>
            <person name="Liep D."/>
            <person name="Gordon J."/>
        </authorList>
    </citation>
    <scope>NUCLEOTIDE SEQUENCE [LARGE SCALE GENOMIC DNA]</scope>
    <source>
        <strain evidence="17">DSM 10507 / JCM 14656 / S5a33</strain>
    </source>
</reference>
<dbReference type="AlphaFoldDB" id="C0CIG7"/>
<keyword evidence="11" id="KW-0547">Nucleotide-binding</keyword>
<comment type="catalytic activity">
    <reaction evidence="9 13">
        <text>N(6)-[(R)-dihydrolipoyl]-L-lysyl-[protein] + NAD(+) = N(6)-[(R)-lipoyl]-L-lysyl-[protein] + NADH + H(+)</text>
        <dbReference type="Rhea" id="RHEA:15045"/>
        <dbReference type="Rhea" id="RHEA-COMP:10474"/>
        <dbReference type="Rhea" id="RHEA-COMP:10475"/>
        <dbReference type="ChEBI" id="CHEBI:15378"/>
        <dbReference type="ChEBI" id="CHEBI:57540"/>
        <dbReference type="ChEBI" id="CHEBI:57945"/>
        <dbReference type="ChEBI" id="CHEBI:83099"/>
        <dbReference type="ChEBI" id="CHEBI:83100"/>
        <dbReference type="EC" id="1.8.1.4"/>
    </reaction>
</comment>
<keyword evidence="6 11" id="KW-0274">FAD</keyword>
<dbReference type="SUPFAM" id="SSF51905">
    <property type="entry name" value="FAD/NAD(P)-binding domain"/>
    <property type="match status" value="1"/>
</dbReference>
<dbReference type="PIRSF" id="PIRSF000350">
    <property type="entry name" value="Mercury_reductase_MerA"/>
    <property type="match status" value="1"/>
</dbReference>
<comment type="caution">
    <text evidence="16">The sequence shown here is derived from an EMBL/GenBank/DDBJ whole genome shotgun (WGS) entry which is preliminary data.</text>
</comment>
<dbReference type="PATRIC" id="fig|476272.21.peg.3636"/>
<keyword evidence="17" id="KW-1185">Reference proteome</keyword>
<dbReference type="GO" id="GO:0004148">
    <property type="term" value="F:dihydrolipoyl dehydrogenase (NADH) activity"/>
    <property type="evidence" value="ECO:0007669"/>
    <property type="project" value="UniProtKB-EC"/>
</dbReference>
<organism evidence="16 17">
    <name type="scientific">Blautia hydrogenotrophica (strain DSM 10507 / JCM 14656 / S5a33)</name>
    <name type="common">Ruminococcus hydrogenotrophicus</name>
    <dbReference type="NCBI Taxonomy" id="476272"/>
    <lineage>
        <taxon>Bacteria</taxon>
        <taxon>Bacillati</taxon>
        <taxon>Bacillota</taxon>
        <taxon>Clostridia</taxon>
        <taxon>Lachnospirales</taxon>
        <taxon>Lachnospiraceae</taxon>
        <taxon>Blautia</taxon>
    </lineage>
</organism>
<evidence type="ECO:0000259" key="15">
    <source>
        <dbReference type="Pfam" id="PF07992"/>
    </source>
</evidence>
<dbReference type="Pfam" id="PF07992">
    <property type="entry name" value="Pyr_redox_2"/>
    <property type="match status" value="1"/>
</dbReference>
<dbReference type="HOGENOM" id="CLU_016755_0_3_9"/>
<dbReference type="FunFam" id="3.30.390.30:FF:000001">
    <property type="entry name" value="Dihydrolipoyl dehydrogenase"/>
    <property type="match status" value="1"/>
</dbReference>
<evidence type="ECO:0000256" key="1">
    <source>
        <dbReference type="ARBA" id="ARBA00004496"/>
    </source>
</evidence>
<evidence type="ECO:0000256" key="8">
    <source>
        <dbReference type="ARBA" id="ARBA00023027"/>
    </source>
</evidence>
<feature type="binding site" evidence="11">
    <location>
        <position position="117"/>
    </location>
    <ligand>
        <name>FAD</name>
        <dbReference type="ChEBI" id="CHEBI:57692"/>
    </ligand>
</feature>
<dbReference type="Proteomes" id="UP000003100">
    <property type="component" value="Unassembled WGS sequence"/>
</dbReference>
<dbReference type="InterPro" id="IPR016156">
    <property type="entry name" value="FAD/NAD-linked_Rdtase_dimer_sf"/>
</dbReference>
<evidence type="ECO:0000256" key="6">
    <source>
        <dbReference type="ARBA" id="ARBA00022827"/>
    </source>
</evidence>
<feature type="binding site" evidence="11">
    <location>
        <position position="310"/>
    </location>
    <ligand>
        <name>FAD</name>
        <dbReference type="ChEBI" id="CHEBI:57692"/>
    </ligand>
</feature>
<evidence type="ECO:0000256" key="4">
    <source>
        <dbReference type="ARBA" id="ARBA00016961"/>
    </source>
</evidence>
<comment type="miscellaneous">
    <text evidence="13">The active site is a redox-active disulfide bond.</text>
</comment>
<dbReference type="RefSeq" id="WP_005945985.1">
    <property type="nucleotide sequence ID" value="NZ_CP136423.1"/>
</dbReference>
<gene>
    <name evidence="16" type="ORF">RUMHYD_00631</name>
</gene>
<feature type="binding site" evidence="11">
    <location>
        <position position="54"/>
    </location>
    <ligand>
        <name>FAD</name>
        <dbReference type="ChEBI" id="CHEBI:57692"/>
    </ligand>
</feature>
<evidence type="ECO:0000256" key="13">
    <source>
        <dbReference type="RuleBase" id="RU003692"/>
    </source>
</evidence>
<dbReference type="PANTHER" id="PTHR22912:SF217">
    <property type="entry name" value="DIHYDROLIPOYL DEHYDROGENASE"/>
    <property type="match status" value="1"/>
</dbReference>
<dbReference type="PRINTS" id="PR00368">
    <property type="entry name" value="FADPNR"/>
</dbReference>
<keyword evidence="8 11" id="KW-0520">NAD</keyword>
<dbReference type="PANTHER" id="PTHR22912">
    <property type="entry name" value="DISULFIDE OXIDOREDUCTASE"/>
    <property type="match status" value="1"/>
</dbReference>
<evidence type="ECO:0000256" key="9">
    <source>
        <dbReference type="ARBA" id="ARBA00049187"/>
    </source>
</evidence>
<feature type="binding site" evidence="11">
    <location>
        <position position="272"/>
    </location>
    <ligand>
        <name>NAD(+)</name>
        <dbReference type="ChEBI" id="CHEBI:57540"/>
    </ligand>
</feature>
<dbReference type="InterPro" id="IPR006258">
    <property type="entry name" value="Lipoamide_DH"/>
</dbReference>
<protein>
    <recommendedName>
        <fullName evidence="4 13">Dihydrolipoyl dehydrogenase</fullName>
        <ecNumber evidence="3 13">1.8.1.4</ecNumber>
    </recommendedName>
</protein>
<evidence type="ECO:0000256" key="11">
    <source>
        <dbReference type="PIRSR" id="PIRSR000350-3"/>
    </source>
</evidence>
<comment type="subcellular location">
    <subcellularLocation>
        <location evidence="1">Cytoplasm</location>
    </subcellularLocation>
</comment>